<dbReference type="OrthoDB" id="76388at2759"/>
<dbReference type="PROSITE" id="PS51910">
    <property type="entry name" value="GH18_2"/>
    <property type="match status" value="1"/>
</dbReference>
<dbReference type="Proteomes" id="UP000193560">
    <property type="component" value="Unassembled WGS sequence"/>
</dbReference>
<feature type="domain" description="GH18" evidence="1">
    <location>
        <begin position="33"/>
        <end position="395"/>
    </location>
</feature>
<dbReference type="GO" id="GO:0005975">
    <property type="term" value="P:carbohydrate metabolic process"/>
    <property type="evidence" value="ECO:0007669"/>
    <property type="project" value="InterPro"/>
</dbReference>
<dbReference type="EMBL" id="MCGE01000031">
    <property type="protein sequence ID" value="ORZ08325.1"/>
    <property type="molecule type" value="Genomic_DNA"/>
</dbReference>
<dbReference type="PANTHER" id="PTHR11177">
    <property type="entry name" value="CHITINASE"/>
    <property type="match status" value="1"/>
</dbReference>
<dbReference type="GO" id="GO:0006032">
    <property type="term" value="P:chitin catabolic process"/>
    <property type="evidence" value="ECO:0007669"/>
    <property type="project" value="TreeGrafter"/>
</dbReference>
<comment type="caution">
    <text evidence="2">The sequence shown here is derived from an EMBL/GenBank/DDBJ whole genome shotgun (WGS) entry which is preliminary data.</text>
</comment>
<dbReference type="InterPro" id="IPR029070">
    <property type="entry name" value="Chitinase_insertion_sf"/>
</dbReference>
<keyword evidence="3" id="KW-1185">Reference proteome</keyword>
<dbReference type="Gene3D" id="3.20.20.80">
    <property type="entry name" value="Glycosidases"/>
    <property type="match status" value="1"/>
</dbReference>
<gene>
    <name evidence="2" type="ORF">BCR42DRAFT_335733</name>
</gene>
<dbReference type="AlphaFoldDB" id="A0A1X2I4L3"/>
<dbReference type="SMART" id="SM00636">
    <property type="entry name" value="Glyco_18"/>
    <property type="match status" value="1"/>
</dbReference>
<dbReference type="GO" id="GO:0008061">
    <property type="term" value="F:chitin binding"/>
    <property type="evidence" value="ECO:0007669"/>
    <property type="project" value="InterPro"/>
</dbReference>
<reference evidence="2 3" key="1">
    <citation type="submission" date="2016-07" db="EMBL/GenBank/DDBJ databases">
        <title>Pervasive Adenine N6-methylation of Active Genes in Fungi.</title>
        <authorList>
            <consortium name="DOE Joint Genome Institute"/>
            <person name="Mondo S.J."/>
            <person name="Dannebaum R.O."/>
            <person name="Kuo R.C."/>
            <person name="Labutti K."/>
            <person name="Haridas S."/>
            <person name="Kuo A."/>
            <person name="Salamov A."/>
            <person name="Ahrendt S.R."/>
            <person name="Lipzen A."/>
            <person name="Sullivan W."/>
            <person name="Andreopoulos W.B."/>
            <person name="Clum A."/>
            <person name="Lindquist E."/>
            <person name="Daum C."/>
            <person name="Ramamoorthy G.K."/>
            <person name="Gryganskyi A."/>
            <person name="Culley D."/>
            <person name="Magnuson J.K."/>
            <person name="James T.Y."/>
            <person name="O'Malley M.A."/>
            <person name="Stajich J.E."/>
            <person name="Spatafora J.W."/>
            <person name="Visel A."/>
            <person name="Grigoriev I.V."/>
        </authorList>
    </citation>
    <scope>NUCLEOTIDE SEQUENCE [LARGE SCALE GENOMIC DNA]</scope>
    <source>
        <strain evidence="2 3">NRRL 1336</strain>
    </source>
</reference>
<name>A0A1X2I4L3_9FUNG</name>
<dbReference type="SUPFAM" id="SSF54556">
    <property type="entry name" value="Chitinase insertion domain"/>
    <property type="match status" value="1"/>
</dbReference>
<dbReference type="InterPro" id="IPR001223">
    <property type="entry name" value="Glyco_hydro18_cat"/>
</dbReference>
<dbReference type="InterPro" id="IPR050314">
    <property type="entry name" value="Glycosyl_Hydrlase_18"/>
</dbReference>
<proteinExistence type="predicted"/>
<dbReference type="PANTHER" id="PTHR11177:SF392">
    <property type="entry name" value="HAP41P"/>
    <property type="match status" value="1"/>
</dbReference>
<dbReference type="InterPro" id="IPR011583">
    <property type="entry name" value="Chitinase_II/V-like_cat"/>
</dbReference>
<evidence type="ECO:0000259" key="1">
    <source>
        <dbReference type="PROSITE" id="PS51910"/>
    </source>
</evidence>
<dbReference type="GO" id="GO:0005576">
    <property type="term" value="C:extracellular region"/>
    <property type="evidence" value="ECO:0007669"/>
    <property type="project" value="TreeGrafter"/>
</dbReference>
<dbReference type="Gene3D" id="3.10.50.10">
    <property type="match status" value="1"/>
</dbReference>
<keyword evidence="2" id="KW-0378">Hydrolase</keyword>
<evidence type="ECO:0000313" key="3">
    <source>
        <dbReference type="Proteomes" id="UP000193560"/>
    </source>
</evidence>
<protein>
    <submittedName>
        <fullName evidence="2">Glycoside hydrolase</fullName>
    </submittedName>
</protein>
<dbReference type="SUPFAM" id="SSF51445">
    <property type="entry name" value="(Trans)glycosidases"/>
    <property type="match status" value="1"/>
</dbReference>
<accession>A0A1X2I4L3</accession>
<dbReference type="STRING" id="90262.A0A1X2I4L3"/>
<sequence>MQRCFNLCSDWQRKNGDWVKKKVSSLFFFSPVSLFDSYFPNWLYNNYPSSKIPFEKYTHINYAFALQNHDDGVPFFQDDWAIENYLPKLIQSAHSADTKVLLSIGGWTGSEQFSPMVASPDLRKRFVDWNLNFIEKYNTDGVDIDWEYPGKQAAGCNTFNENDTDNLLLLLKELRSALDMKFPDDHKEISMAVYVLPFLRNGVPATDVSDFVPYFDHINLMTYDINGAWAPLTGPNAPFYAEKDKGADYSFANSIQAWKAAGVPSKKINAGLAFYGRSMQATTDMTNTKSQYQEALVGAPKGDSDDAYWANPFCSADIDGLSGVWKWSNLRSQGLVQKNTSETGDGWIRHWDDHSKTPWLFNPASKLFISYDDPESLQIKVDYVGCEELGGVMIW</sequence>
<dbReference type="GO" id="GO:0004568">
    <property type="term" value="F:chitinase activity"/>
    <property type="evidence" value="ECO:0007669"/>
    <property type="project" value="TreeGrafter"/>
</dbReference>
<organism evidence="2 3">
    <name type="scientific">Absidia repens</name>
    <dbReference type="NCBI Taxonomy" id="90262"/>
    <lineage>
        <taxon>Eukaryota</taxon>
        <taxon>Fungi</taxon>
        <taxon>Fungi incertae sedis</taxon>
        <taxon>Mucoromycota</taxon>
        <taxon>Mucoromycotina</taxon>
        <taxon>Mucoromycetes</taxon>
        <taxon>Mucorales</taxon>
        <taxon>Cunninghamellaceae</taxon>
        <taxon>Absidia</taxon>
    </lineage>
</organism>
<dbReference type="Pfam" id="PF00704">
    <property type="entry name" value="Glyco_hydro_18"/>
    <property type="match status" value="1"/>
</dbReference>
<dbReference type="InterPro" id="IPR017853">
    <property type="entry name" value="GH"/>
</dbReference>
<evidence type="ECO:0000313" key="2">
    <source>
        <dbReference type="EMBL" id="ORZ08325.1"/>
    </source>
</evidence>